<dbReference type="InterPro" id="IPR008920">
    <property type="entry name" value="TF_FadR/GntR_C"/>
</dbReference>
<dbReference type="GO" id="GO:0003700">
    <property type="term" value="F:DNA-binding transcription factor activity"/>
    <property type="evidence" value="ECO:0007669"/>
    <property type="project" value="InterPro"/>
</dbReference>
<keyword evidence="1" id="KW-0805">Transcription regulation</keyword>
<evidence type="ECO:0000256" key="3">
    <source>
        <dbReference type="ARBA" id="ARBA00023163"/>
    </source>
</evidence>
<dbReference type="OrthoDB" id="5454556at2"/>
<dbReference type="PRINTS" id="PR00035">
    <property type="entry name" value="HTHGNTR"/>
</dbReference>
<keyword evidence="2" id="KW-0238">DNA-binding</keyword>
<organism evidence="5 6">
    <name type="scientific">Pararhizobium antarcticum</name>
    <dbReference type="NCBI Taxonomy" id="1798805"/>
    <lineage>
        <taxon>Bacteria</taxon>
        <taxon>Pseudomonadati</taxon>
        <taxon>Pseudomonadota</taxon>
        <taxon>Alphaproteobacteria</taxon>
        <taxon>Hyphomicrobiales</taxon>
        <taxon>Rhizobiaceae</taxon>
        <taxon>Rhizobium/Agrobacterium group</taxon>
        <taxon>Pararhizobium</taxon>
    </lineage>
</organism>
<dbReference type="InterPro" id="IPR036388">
    <property type="entry name" value="WH-like_DNA-bd_sf"/>
</dbReference>
<dbReference type="SUPFAM" id="SSF46785">
    <property type="entry name" value="Winged helix' DNA-binding domain"/>
    <property type="match status" value="1"/>
</dbReference>
<dbReference type="AlphaFoldDB" id="A0A657LXJ4"/>
<dbReference type="InterPro" id="IPR000524">
    <property type="entry name" value="Tscrpt_reg_HTH_GntR"/>
</dbReference>
<dbReference type="CDD" id="cd07377">
    <property type="entry name" value="WHTH_GntR"/>
    <property type="match status" value="1"/>
</dbReference>
<dbReference type="EMBL" id="LSRP01000068">
    <property type="protein sequence ID" value="OJF99555.1"/>
    <property type="molecule type" value="Genomic_DNA"/>
</dbReference>
<name>A0A657LXJ4_9HYPH</name>
<dbReference type="Pfam" id="PF00392">
    <property type="entry name" value="GntR"/>
    <property type="match status" value="1"/>
</dbReference>
<protein>
    <submittedName>
        <fullName evidence="5">GntR family transcriptional regulator</fullName>
    </submittedName>
</protein>
<sequence length="237" mass="25642">MTFARSQIAPGDFVSAAIASITRIIRDNDLKPGDHLPAEAVLSEQLHVSRTVIREALRSLAALRLIDLGIGKRPTIAQIDDSSIAIMIEHGVMTDQIDILQIYDVRRTIEARTAGLAALRRTDAEAQVILGHAQAMVRSSGPPSEIMEHDIALHMAIALASRNPVFALLVGAFQGVIRQTWPIGWKSRANDDERAAMNSLHEELALAIVDGNPQAAAALMSRHFDQSIKSLLAAGLN</sequence>
<dbReference type="Pfam" id="PF07729">
    <property type="entry name" value="FCD"/>
    <property type="match status" value="1"/>
</dbReference>
<accession>A0A657LXJ4</accession>
<evidence type="ECO:0000256" key="1">
    <source>
        <dbReference type="ARBA" id="ARBA00023015"/>
    </source>
</evidence>
<keyword evidence="6" id="KW-1185">Reference proteome</keyword>
<evidence type="ECO:0000313" key="6">
    <source>
        <dbReference type="Proteomes" id="UP000182661"/>
    </source>
</evidence>
<dbReference type="Proteomes" id="UP000182661">
    <property type="component" value="Unassembled WGS sequence"/>
</dbReference>
<dbReference type="Gene3D" id="1.10.10.10">
    <property type="entry name" value="Winged helix-like DNA-binding domain superfamily/Winged helix DNA-binding domain"/>
    <property type="match status" value="1"/>
</dbReference>
<dbReference type="InterPro" id="IPR036390">
    <property type="entry name" value="WH_DNA-bd_sf"/>
</dbReference>
<feature type="domain" description="HTH gntR-type" evidence="4">
    <location>
        <begin position="11"/>
        <end position="79"/>
    </location>
</feature>
<dbReference type="PROSITE" id="PS50949">
    <property type="entry name" value="HTH_GNTR"/>
    <property type="match status" value="1"/>
</dbReference>
<dbReference type="GO" id="GO:0003677">
    <property type="term" value="F:DNA binding"/>
    <property type="evidence" value="ECO:0007669"/>
    <property type="project" value="UniProtKB-KW"/>
</dbReference>
<comment type="caution">
    <text evidence="5">The sequence shown here is derived from an EMBL/GenBank/DDBJ whole genome shotgun (WGS) entry which is preliminary data.</text>
</comment>
<dbReference type="PANTHER" id="PTHR43537">
    <property type="entry name" value="TRANSCRIPTIONAL REGULATOR, GNTR FAMILY"/>
    <property type="match status" value="1"/>
</dbReference>
<dbReference type="SMART" id="SM00895">
    <property type="entry name" value="FCD"/>
    <property type="match status" value="1"/>
</dbReference>
<dbReference type="SUPFAM" id="SSF48008">
    <property type="entry name" value="GntR ligand-binding domain-like"/>
    <property type="match status" value="1"/>
</dbReference>
<keyword evidence="3" id="KW-0804">Transcription</keyword>
<dbReference type="PANTHER" id="PTHR43537:SF5">
    <property type="entry name" value="UXU OPERON TRANSCRIPTIONAL REGULATOR"/>
    <property type="match status" value="1"/>
</dbReference>
<dbReference type="Gene3D" id="1.20.120.530">
    <property type="entry name" value="GntR ligand-binding domain-like"/>
    <property type="match status" value="1"/>
</dbReference>
<proteinExistence type="predicted"/>
<evidence type="ECO:0000313" key="5">
    <source>
        <dbReference type="EMBL" id="OJF99555.1"/>
    </source>
</evidence>
<gene>
    <name evidence="5" type="ORF">AX760_12460</name>
</gene>
<reference evidence="5 6" key="1">
    <citation type="submission" date="2016-02" db="EMBL/GenBank/DDBJ databases">
        <title>Genome sequencing of a beta-galactosidase producing bacteria Rhizobium sp. 59.</title>
        <authorList>
            <person name="Wang D."/>
            <person name="Kot W."/>
            <person name="Qin Y."/>
            <person name="Hansen L."/>
            <person name="Naqvi K."/>
            <person name="Rensing C."/>
        </authorList>
    </citation>
    <scope>NUCLEOTIDE SEQUENCE [LARGE SCALE GENOMIC DNA]</scope>
    <source>
        <strain evidence="5 6">59</strain>
    </source>
</reference>
<evidence type="ECO:0000256" key="2">
    <source>
        <dbReference type="ARBA" id="ARBA00023125"/>
    </source>
</evidence>
<dbReference type="RefSeq" id="WP_071832026.1">
    <property type="nucleotide sequence ID" value="NZ_LSRP01000068.1"/>
</dbReference>
<dbReference type="SMART" id="SM00345">
    <property type="entry name" value="HTH_GNTR"/>
    <property type="match status" value="1"/>
</dbReference>
<evidence type="ECO:0000259" key="4">
    <source>
        <dbReference type="PROSITE" id="PS50949"/>
    </source>
</evidence>
<dbReference type="InterPro" id="IPR011711">
    <property type="entry name" value="GntR_C"/>
</dbReference>